<sequence>MQAQSLKIDLESNTVIIPVGSGPLMVLIDPKRKAANLVPLVEHGDIVVKCYQGRITGYDERKSHRFE</sequence>
<dbReference type="RefSeq" id="WP_122915225.1">
    <property type="nucleotide sequence ID" value="NZ_RHHT01000062.1"/>
</dbReference>
<protein>
    <submittedName>
        <fullName evidence="1">Uncharacterized protein</fullName>
    </submittedName>
</protein>
<reference evidence="1 2" key="1">
    <citation type="submission" date="2018-10" db="EMBL/GenBank/DDBJ databases">
        <title>Phylogenomics of Brevibacillus.</title>
        <authorList>
            <person name="Dunlap C."/>
        </authorList>
    </citation>
    <scope>NUCLEOTIDE SEQUENCE [LARGE SCALE GENOMIC DNA]</scope>
    <source>
        <strain evidence="1 2">JCM 15085</strain>
    </source>
</reference>
<accession>A0A3M8C8W8</accession>
<organism evidence="1 2">
    <name type="scientific">Brevibacillus panacihumi</name>
    <dbReference type="NCBI Taxonomy" id="497735"/>
    <lineage>
        <taxon>Bacteria</taxon>
        <taxon>Bacillati</taxon>
        <taxon>Bacillota</taxon>
        <taxon>Bacilli</taxon>
        <taxon>Bacillales</taxon>
        <taxon>Paenibacillaceae</taxon>
        <taxon>Brevibacillus</taxon>
    </lineage>
</organism>
<evidence type="ECO:0000313" key="1">
    <source>
        <dbReference type="EMBL" id="RNB72160.1"/>
    </source>
</evidence>
<comment type="caution">
    <text evidence="1">The sequence shown here is derived from an EMBL/GenBank/DDBJ whole genome shotgun (WGS) entry which is preliminary data.</text>
</comment>
<name>A0A3M8C8W8_9BACL</name>
<gene>
    <name evidence="1" type="ORF">EDM58_21895</name>
</gene>
<dbReference type="EMBL" id="RHHT01000062">
    <property type="protein sequence ID" value="RNB72160.1"/>
    <property type="molecule type" value="Genomic_DNA"/>
</dbReference>
<proteinExistence type="predicted"/>
<dbReference type="AlphaFoldDB" id="A0A3M8C8W8"/>
<evidence type="ECO:0000313" key="2">
    <source>
        <dbReference type="Proteomes" id="UP000281915"/>
    </source>
</evidence>
<dbReference type="Proteomes" id="UP000281915">
    <property type="component" value="Unassembled WGS sequence"/>
</dbReference>